<evidence type="ECO:0000256" key="6">
    <source>
        <dbReference type="SAM" id="Phobius"/>
    </source>
</evidence>
<dbReference type="HOGENOM" id="CLU_014406_0_0_1"/>
<keyword evidence="9" id="KW-1185">Reference proteome</keyword>
<dbReference type="InterPro" id="IPR015943">
    <property type="entry name" value="WD40/YVTN_repeat-like_dom_sf"/>
</dbReference>
<sequence>MTTFKSDRNHCNFNLMDNAEYVSDDEVFTNDLKNGFDDENCVTKPLMARRRKQTTKNFHTQVRRSRPCKTYCAPCLYSMIAILSIIGITCLIIFLVKAFNINLRLTQMTNNFHPDELIGCSHMEVEDVWIKNFPKLLTESAIRLNDVNQDGVLDILIGFATGADGYNVPLFTCDIYFNGIKPCFGGVLALDGSTGAELWRHFTDHEVFALNCNGDLDSDGVHDCLAGGRAGTFEAINGKNGNLMWKFESKKVKNDIMNVYTAQFVRDLNEDGVIDVLAAHGGDALAEPGSKYRLSGKLLLLSGKDGKLLQGTGVPDQQESYYSPQILIHPDGTELIIFGTGGETHPGGLWYIKLDDFLRGNINKAILIIKDSYKGVMAPPVLADITGDNVEDIIISLFNSTVYAFNGLNFEQIWNYTVPSSETYSTPAPGYFDDDNVLDFLIKHQIGPGFPVYFYSQTNILSGATGKPILKQPLEDTVGAQASGLTISLQGQGNDIFLYWTSNCLNHEGEKQEYSFVSGTNVHEKSRTDFCKIKFNSRLVSRLYALGQNFKLPGTVIYDSETRKTIEYSDFLNTSAMAAEYVKSHPDVWHMYHKTQNVQGITRNHENFNHKTLSTFPNLKTKFTPERKPTFHSNNKPHRKHNRDKSPPLWNNYYDLDNDYQKENLDTSEVMDDSNSKQNLENDYYQPYDTIDKPRYDRRYNSDRLRNIYLRRKYDNSLELNDDNLQRDSNQRLKKFKRHVGPHDNDGVQRLISTGSLAPSLNTNTSQQKNTIDVIFATYWFFPAKTQSILPEDRDCIQKNMAIEQQRFLPTSPYYGLDHNAYEAKITEECLQISGHKMPSNHTYESQSDYNPFNIHMGQMTVYRLRLRCKCDNFLTTGKKCAKILPFDQQGWTSYMGTQGTQIGLPAPQYKKISQKVNCYFFNTVN</sequence>
<evidence type="ECO:0000256" key="5">
    <source>
        <dbReference type="SAM" id="MobiDB-lite"/>
    </source>
</evidence>
<keyword evidence="3 6" id="KW-1133">Transmembrane helix</keyword>
<dbReference type="InterPro" id="IPR055409">
    <property type="entry name" value="Beta-prop_FAM234A_B"/>
</dbReference>
<dbReference type="PhylomeDB" id="T1JFB9"/>
<evidence type="ECO:0000259" key="7">
    <source>
        <dbReference type="Pfam" id="PF23727"/>
    </source>
</evidence>
<evidence type="ECO:0000256" key="1">
    <source>
        <dbReference type="ARBA" id="ARBA00004167"/>
    </source>
</evidence>
<feature type="domain" description="FAM234A/B beta-propeller" evidence="7">
    <location>
        <begin position="129"/>
        <end position="502"/>
    </location>
</feature>
<accession>T1JFB9</accession>
<dbReference type="InterPro" id="IPR028994">
    <property type="entry name" value="Integrin_alpha_N"/>
</dbReference>
<comment type="subcellular location">
    <subcellularLocation>
        <location evidence="1">Membrane</location>
        <topology evidence="1">Single-pass membrane protein</topology>
    </subcellularLocation>
</comment>
<dbReference type="eggNOG" id="ENOG502QVNA">
    <property type="taxonomic scope" value="Eukaryota"/>
</dbReference>
<dbReference type="Gene3D" id="2.130.10.10">
    <property type="entry name" value="YVTN repeat-like/Quinoprotein amine dehydrogenase"/>
    <property type="match status" value="1"/>
</dbReference>
<dbReference type="SUPFAM" id="SSF69318">
    <property type="entry name" value="Integrin alpha N-terminal domain"/>
    <property type="match status" value="1"/>
</dbReference>
<evidence type="ECO:0000256" key="3">
    <source>
        <dbReference type="ARBA" id="ARBA00022989"/>
    </source>
</evidence>
<dbReference type="EnsemblMetazoa" id="SMAR012530-RA">
    <property type="protein sequence ID" value="SMAR012530-PA"/>
    <property type="gene ID" value="SMAR012530"/>
</dbReference>
<dbReference type="PANTHER" id="PTHR21419:SF36">
    <property type="entry name" value="PROTEIN FAM234A-LIKE"/>
    <property type="match status" value="1"/>
</dbReference>
<dbReference type="InterPro" id="IPR045232">
    <property type="entry name" value="FAM234"/>
</dbReference>
<dbReference type="PANTHER" id="PTHR21419">
    <property type="match status" value="1"/>
</dbReference>
<dbReference type="Proteomes" id="UP000014500">
    <property type="component" value="Unassembled WGS sequence"/>
</dbReference>
<keyword evidence="4 6" id="KW-0472">Membrane</keyword>
<reference evidence="8" key="2">
    <citation type="submission" date="2015-02" db="UniProtKB">
        <authorList>
            <consortium name="EnsemblMetazoa"/>
        </authorList>
    </citation>
    <scope>IDENTIFICATION</scope>
</reference>
<reference evidence="9" key="1">
    <citation type="submission" date="2011-05" db="EMBL/GenBank/DDBJ databases">
        <authorList>
            <person name="Richards S.R."/>
            <person name="Qu J."/>
            <person name="Jiang H."/>
            <person name="Jhangiani S.N."/>
            <person name="Agravi P."/>
            <person name="Goodspeed R."/>
            <person name="Gross S."/>
            <person name="Mandapat C."/>
            <person name="Jackson L."/>
            <person name="Mathew T."/>
            <person name="Pu L."/>
            <person name="Thornton R."/>
            <person name="Saada N."/>
            <person name="Wilczek-Boney K.B."/>
            <person name="Lee S."/>
            <person name="Kovar C."/>
            <person name="Wu Y."/>
            <person name="Scherer S.E."/>
            <person name="Worley K.C."/>
            <person name="Muzny D.M."/>
            <person name="Gibbs R."/>
        </authorList>
    </citation>
    <scope>NUCLEOTIDE SEQUENCE</scope>
    <source>
        <strain evidence="9">Brora</strain>
    </source>
</reference>
<dbReference type="OMA" id="NFPMLTI"/>
<name>T1JFB9_STRMM</name>
<evidence type="ECO:0000256" key="4">
    <source>
        <dbReference type="ARBA" id="ARBA00023136"/>
    </source>
</evidence>
<feature type="region of interest" description="Disordered" evidence="5">
    <location>
        <begin position="622"/>
        <end position="655"/>
    </location>
</feature>
<dbReference type="GO" id="GO:0016020">
    <property type="term" value="C:membrane"/>
    <property type="evidence" value="ECO:0007669"/>
    <property type="project" value="UniProtKB-SubCell"/>
</dbReference>
<organism evidence="8 9">
    <name type="scientific">Strigamia maritima</name>
    <name type="common">European centipede</name>
    <name type="synonym">Geophilus maritimus</name>
    <dbReference type="NCBI Taxonomy" id="126957"/>
    <lineage>
        <taxon>Eukaryota</taxon>
        <taxon>Metazoa</taxon>
        <taxon>Ecdysozoa</taxon>
        <taxon>Arthropoda</taxon>
        <taxon>Myriapoda</taxon>
        <taxon>Chilopoda</taxon>
        <taxon>Pleurostigmophora</taxon>
        <taxon>Geophilomorpha</taxon>
        <taxon>Linotaeniidae</taxon>
        <taxon>Strigamia</taxon>
    </lineage>
</organism>
<evidence type="ECO:0000313" key="8">
    <source>
        <dbReference type="EnsemblMetazoa" id="SMAR012530-PA"/>
    </source>
</evidence>
<feature type="transmembrane region" description="Helical" evidence="6">
    <location>
        <begin position="71"/>
        <end position="96"/>
    </location>
</feature>
<keyword evidence="2 6" id="KW-0812">Transmembrane</keyword>
<dbReference type="AlphaFoldDB" id="T1JFB9"/>
<protein>
    <recommendedName>
        <fullName evidence="7">FAM234A/B beta-propeller domain-containing protein</fullName>
    </recommendedName>
</protein>
<evidence type="ECO:0000313" key="9">
    <source>
        <dbReference type="Proteomes" id="UP000014500"/>
    </source>
</evidence>
<evidence type="ECO:0000256" key="2">
    <source>
        <dbReference type="ARBA" id="ARBA00022692"/>
    </source>
</evidence>
<proteinExistence type="predicted"/>
<dbReference type="EMBL" id="JH432147">
    <property type="status" value="NOT_ANNOTATED_CDS"/>
    <property type="molecule type" value="Genomic_DNA"/>
</dbReference>
<dbReference type="Pfam" id="PF23727">
    <property type="entry name" value="Beta-prop_FAM234A_B"/>
    <property type="match status" value="1"/>
</dbReference>